<dbReference type="GO" id="GO:0005524">
    <property type="term" value="F:ATP binding"/>
    <property type="evidence" value="ECO:0007669"/>
    <property type="project" value="UniProtKB-KW"/>
</dbReference>
<dbReference type="EC" id="2.7.13.3" evidence="3"/>
<dbReference type="InterPro" id="IPR005467">
    <property type="entry name" value="His_kinase_dom"/>
</dbReference>
<feature type="domain" description="PAS" evidence="16">
    <location>
        <begin position="17"/>
        <end position="71"/>
    </location>
</feature>
<keyword evidence="9" id="KW-0902">Two-component regulatory system</keyword>
<proteinExistence type="inferred from homology"/>
<evidence type="ECO:0000259" key="17">
    <source>
        <dbReference type="PROSITE" id="PS50113"/>
    </source>
</evidence>
<evidence type="ECO:0000256" key="3">
    <source>
        <dbReference type="ARBA" id="ARBA00012438"/>
    </source>
</evidence>
<dbReference type="NCBIfam" id="TIGR00229">
    <property type="entry name" value="sensory_box"/>
    <property type="match status" value="2"/>
</dbReference>
<gene>
    <name evidence="18" type="ORF">DNH61_08365</name>
</gene>
<dbReference type="CDD" id="cd00130">
    <property type="entry name" value="PAS"/>
    <property type="match status" value="2"/>
</dbReference>
<organism evidence="18 19">
    <name type="scientific">Paenibacillus sambharensis</name>
    <dbReference type="NCBI Taxonomy" id="1803190"/>
    <lineage>
        <taxon>Bacteria</taxon>
        <taxon>Bacillati</taxon>
        <taxon>Bacillota</taxon>
        <taxon>Bacilli</taxon>
        <taxon>Bacillales</taxon>
        <taxon>Paenibacillaceae</taxon>
        <taxon>Paenibacillus</taxon>
    </lineage>
</organism>
<keyword evidence="4 13" id="KW-0597">Phosphoprotein</keyword>
<dbReference type="PROSITE" id="PS50110">
    <property type="entry name" value="RESPONSE_REGULATORY"/>
    <property type="match status" value="1"/>
</dbReference>
<feature type="modified residue" description="4-aspartylphosphate" evidence="13">
    <location>
        <position position="575"/>
    </location>
</feature>
<evidence type="ECO:0000256" key="9">
    <source>
        <dbReference type="ARBA" id="ARBA00023012"/>
    </source>
</evidence>
<comment type="catalytic activity">
    <reaction evidence="1">
        <text>ATP + protein L-histidine = ADP + protein N-phospho-L-histidine.</text>
        <dbReference type="EC" id="2.7.13.3"/>
    </reaction>
</comment>
<dbReference type="GO" id="GO:0000155">
    <property type="term" value="F:phosphorelay sensor kinase activity"/>
    <property type="evidence" value="ECO:0007669"/>
    <property type="project" value="InterPro"/>
</dbReference>
<keyword evidence="6" id="KW-0547">Nucleotide-binding</keyword>
<dbReference type="CDD" id="cd16922">
    <property type="entry name" value="HATPase_EvgS-ArcB-TorS-like"/>
    <property type="match status" value="1"/>
</dbReference>
<dbReference type="SMART" id="SM00388">
    <property type="entry name" value="HisKA"/>
    <property type="match status" value="1"/>
</dbReference>
<evidence type="ECO:0000256" key="13">
    <source>
        <dbReference type="PROSITE-ProRule" id="PRU00169"/>
    </source>
</evidence>
<protein>
    <recommendedName>
        <fullName evidence="12">Circadian input-output histidine kinase CikA</fullName>
        <ecNumber evidence="3">2.7.13.3</ecNumber>
    </recommendedName>
    <alternativeName>
        <fullName evidence="11">Sensory/regulatory protein RpfC</fullName>
    </alternativeName>
</protein>
<evidence type="ECO:0000256" key="11">
    <source>
        <dbReference type="ARBA" id="ARBA00068150"/>
    </source>
</evidence>
<keyword evidence="8" id="KW-0067">ATP-binding</keyword>
<comment type="similarity">
    <text evidence="2">In the N-terminal section; belongs to the phytochrome family.</text>
</comment>
<keyword evidence="7 18" id="KW-0418">Kinase</keyword>
<evidence type="ECO:0000313" key="18">
    <source>
        <dbReference type="EMBL" id="PZD96354.1"/>
    </source>
</evidence>
<dbReference type="SUPFAM" id="SSF47384">
    <property type="entry name" value="Homodimeric domain of signal transducing histidine kinase"/>
    <property type="match status" value="1"/>
</dbReference>
<dbReference type="PROSITE" id="PS50112">
    <property type="entry name" value="PAS"/>
    <property type="match status" value="2"/>
</dbReference>
<dbReference type="InterPro" id="IPR003661">
    <property type="entry name" value="HisK_dim/P_dom"/>
</dbReference>
<dbReference type="Pfam" id="PF02518">
    <property type="entry name" value="HATPase_c"/>
    <property type="match status" value="1"/>
</dbReference>
<dbReference type="Pfam" id="PF00072">
    <property type="entry name" value="Response_reg"/>
    <property type="match status" value="1"/>
</dbReference>
<dbReference type="SMART" id="SM00448">
    <property type="entry name" value="REC"/>
    <property type="match status" value="1"/>
</dbReference>
<dbReference type="PROSITE" id="PS50109">
    <property type="entry name" value="HIS_KIN"/>
    <property type="match status" value="1"/>
</dbReference>
<dbReference type="InterPro" id="IPR003594">
    <property type="entry name" value="HATPase_dom"/>
</dbReference>
<keyword evidence="5" id="KW-0808">Transferase</keyword>
<dbReference type="InterPro" id="IPR036097">
    <property type="entry name" value="HisK_dim/P_sf"/>
</dbReference>
<feature type="domain" description="Response regulatory" evidence="15">
    <location>
        <begin position="526"/>
        <end position="643"/>
    </location>
</feature>
<evidence type="ECO:0000256" key="2">
    <source>
        <dbReference type="ARBA" id="ARBA00006402"/>
    </source>
</evidence>
<name>A0A2W1LPA2_9BACL</name>
<dbReference type="SUPFAM" id="SSF55785">
    <property type="entry name" value="PYP-like sensor domain (PAS domain)"/>
    <property type="match status" value="2"/>
</dbReference>
<dbReference type="Gene3D" id="3.30.450.20">
    <property type="entry name" value="PAS domain"/>
    <property type="match status" value="2"/>
</dbReference>
<evidence type="ECO:0000259" key="16">
    <source>
        <dbReference type="PROSITE" id="PS50112"/>
    </source>
</evidence>
<dbReference type="InterPro" id="IPR000014">
    <property type="entry name" value="PAS"/>
</dbReference>
<dbReference type="EMBL" id="QKRB01000040">
    <property type="protein sequence ID" value="PZD96354.1"/>
    <property type="molecule type" value="Genomic_DNA"/>
</dbReference>
<dbReference type="InterPro" id="IPR001789">
    <property type="entry name" value="Sig_transdc_resp-reg_receiver"/>
</dbReference>
<dbReference type="InterPro" id="IPR036890">
    <property type="entry name" value="HATPase_C_sf"/>
</dbReference>
<dbReference type="SUPFAM" id="SSF52172">
    <property type="entry name" value="CheY-like"/>
    <property type="match status" value="1"/>
</dbReference>
<dbReference type="Pfam" id="PF00512">
    <property type="entry name" value="HisKA"/>
    <property type="match status" value="1"/>
</dbReference>
<evidence type="ECO:0000259" key="14">
    <source>
        <dbReference type="PROSITE" id="PS50109"/>
    </source>
</evidence>
<evidence type="ECO:0000259" key="15">
    <source>
        <dbReference type="PROSITE" id="PS50110"/>
    </source>
</evidence>
<dbReference type="FunFam" id="1.10.287.130:FF:000002">
    <property type="entry name" value="Two-component osmosensing histidine kinase"/>
    <property type="match status" value="1"/>
</dbReference>
<sequence length="660" mass="74361">MLGVLKLEIGSEELFGHQPLFEHVFNNAPIGIAIISLDYEWISVNPAVYRIFGLTPGELHAVAPKDFIHPDGDYEDNYLQLLLDGESHAFEIEKRHRNKKGEEIYASLHVSLVQAESPRKPLYFILQAVDVTKNKAAERRLQESIERYTSLKKYNHDMIISFGLDGRIINGNRMAEQVTGYEIQELIGGKISMLIGMENMNRILFNPLNYSIVEKEISFVRNKAGHEVEVLSTLAPIIIHNENVGFYLIAKDMTEQKKLIIEKEAAEKTNRAKSDFLAMMSHEIRTPMNGVIGITDLLLDSGLSTEQKEYAQLIKRSGETLLSIINDILDFSKIESGKEELVTSPFNIREALSDTLQVFIPKALDKNLEIQTSVDSEVPAVVTGDMLKIRQVLMNLLSNAVKFTPRGTISVLIERLSQDNGQLILAFSVRDTGVGIPEDKVSHLFEPFSQMNSFMSRTVEGTGLGLAICRRLVQLMGGEIWYEPSKDGTGAVFTFTLPFSSSNTQQMAAVEAKLAEEQRVVPGSLRIMIAEDNHVNQIVLRKMIERLGHQADVFCNGLEAVDAYEQHPYDIIFMDIQMPGLDGLEAAQRIRMETKWEHKPFIVAITAHAMKGDREKYLELGMDEYISKPVSKEAVSKVFDQYADRGTQAKQHIKLNVQEY</sequence>
<dbReference type="Gene3D" id="3.30.565.10">
    <property type="entry name" value="Histidine kinase-like ATPase, C-terminal domain"/>
    <property type="match status" value="1"/>
</dbReference>
<evidence type="ECO:0000313" key="19">
    <source>
        <dbReference type="Proteomes" id="UP000249522"/>
    </source>
</evidence>
<dbReference type="SUPFAM" id="SSF55874">
    <property type="entry name" value="ATPase domain of HSP90 chaperone/DNA topoisomerase II/histidine kinase"/>
    <property type="match status" value="1"/>
</dbReference>
<dbReference type="CDD" id="cd17546">
    <property type="entry name" value="REC_hyHK_CKI1_RcsC-like"/>
    <property type="match status" value="1"/>
</dbReference>
<feature type="domain" description="PAC" evidence="17">
    <location>
        <begin position="90"/>
        <end position="143"/>
    </location>
</feature>
<dbReference type="InterPro" id="IPR004358">
    <property type="entry name" value="Sig_transdc_His_kin-like_C"/>
</dbReference>
<dbReference type="Proteomes" id="UP000249522">
    <property type="component" value="Unassembled WGS sequence"/>
</dbReference>
<dbReference type="Pfam" id="PF13426">
    <property type="entry name" value="PAS_9"/>
    <property type="match status" value="2"/>
</dbReference>
<dbReference type="PANTHER" id="PTHR45339:SF1">
    <property type="entry name" value="HYBRID SIGNAL TRANSDUCTION HISTIDINE KINASE J"/>
    <property type="match status" value="1"/>
</dbReference>
<evidence type="ECO:0000256" key="7">
    <source>
        <dbReference type="ARBA" id="ARBA00022777"/>
    </source>
</evidence>
<feature type="domain" description="PAS" evidence="16">
    <location>
        <begin position="137"/>
        <end position="188"/>
    </location>
</feature>
<dbReference type="FunFam" id="3.30.565.10:FF:000010">
    <property type="entry name" value="Sensor histidine kinase RcsC"/>
    <property type="match status" value="1"/>
</dbReference>
<evidence type="ECO:0000256" key="4">
    <source>
        <dbReference type="ARBA" id="ARBA00022553"/>
    </source>
</evidence>
<dbReference type="SMART" id="SM00387">
    <property type="entry name" value="HATPase_c"/>
    <property type="match status" value="1"/>
</dbReference>
<dbReference type="InterPro" id="IPR011006">
    <property type="entry name" value="CheY-like_superfamily"/>
</dbReference>
<reference evidence="18 19" key="1">
    <citation type="submission" date="2018-06" db="EMBL/GenBank/DDBJ databases">
        <title>Paenibacillus imtechensis sp. nov.</title>
        <authorList>
            <person name="Pinnaka A.K."/>
            <person name="Singh H."/>
            <person name="Kaur M."/>
        </authorList>
    </citation>
    <scope>NUCLEOTIDE SEQUENCE [LARGE SCALE GENOMIC DNA]</scope>
    <source>
        <strain evidence="18 19">SMB1</strain>
    </source>
</reference>
<feature type="domain" description="Histidine kinase" evidence="14">
    <location>
        <begin position="279"/>
        <end position="501"/>
    </location>
</feature>
<evidence type="ECO:0000256" key="6">
    <source>
        <dbReference type="ARBA" id="ARBA00022741"/>
    </source>
</evidence>
<dbReference type="InterPro" id="IPR000700">
    <property type="entry name" value="PAS-assoc_C"/>
</dbReference>
<dbReference type="InterPro" id="IPR035965">
    <property type="entry name" value="PAS-like_dom_sf"/>
</dbReference>
<evidence type="ECO:0000256" key="12">
    <source>
        <dbReference type="ARBA" id="ARBA00074306"/>
    </source>
</evidence>
<evidence type="ECO:0000256" key="10">
    <source>
        <dbReference type="ARBA" id="ARBA00064003"/>
    </source>
</evidence>
<dbReference type="OrthoDB" id="9790669at2"/>
<dbReference type="SMART" id="SM00091">
    <property type="entry name" value="PAS"/>
    <property type="match status" value="2"/>
</dbReference>
<keyword evidence="19" id="KW-1185">Reference proteome</keyword>
<dbReference type="Gene3D" id="1.10.287.130">
    <property type="match status" value="1"/>
</dbReference>
<dbReference type="PRINTS" id="PR00344">
    <property type="entry name" value="BCTRLSENSOR"/>
</dbReference>
<dbReference type="PROSITE" id="PS50113">
    <property type="entry name" value="PAC"/>
    <property type="match status" value="1"/>
</dbReference>
<accession>A0A2W1LPA2</accession>
<dbReference type="Gene3D" id="3.40.50.2300">
    <property type="match status" value="1"/>
</dbReference>
<evidence type="ECO:0000256" key="8">
    <source>
        <dbReference type="ARBA" id="ARBA00022840"/>
    </source>
</evidence>
<evidence type="ECO:0000256" key="5">
    <source>
        <dbReference type="ARBA" id="ARBA00022679"/>
    </source>
</evidence>
<comment type="caution">
    <text evidence="18">The sequence shown here is derived from an EMBL/GenBank/DDBJ whole genome shotgun (WGS) entry which is preliminary data.</text>
</comment>
<evidence type="ECO:0000256" key="1">
    <source>
        <dbReference type="ARBA" id="ARBA00000085"/>
    </source>
</evidence>
<dbReference type="CDD" id="cd00082">
    <property type="entry name" value="HisKA"/>
    <property type="match status" value="1"/>
</dbReference>
<dbReference type="PANTHER" id="PTHR45339">
    <property type="entry name" value="HYBRID SIGNAL TRANSDUCTION HISTIDINE KINASE J"/>
    <property type="match status" value="1"/>
</dbReference>
<dbReference type="AlphaFoldDB" id="A0A2W1LPA2"/>
<comment type="subunit">
    <text evidence="10">At low DSF concentrations, interacts with RpfF.</text>
</comment>